<dbReference type="EMBL" id="JAGINW010000001">
    <property type="protein sequence ID" value="MBP2326915.1"/>
    <property type="molecule type" value="Genomic_DNA"/>
</dbReference>
<evidence type="ECO:0000259" key="7">
    <source>
        <dbReference type="PROSITE" id="PS50850"/>
    </source>
</evidence>
<keyword evidence="5 6" id="KW-0472">Membrane</keyword>
<name>A0ABS4TSJ1_9PSEU</name>
<comment type="subcellular location">
    <subcellularLocation>
        <location evidence="1">Cell membrane</location>
        <topology evidence="1">Multi-pass membrane protein</topology>
    </subcellularLocation>
</comment>
<comment type="similarity">
    <text evidence="2">Belongs to the major facilitator superfamily. TCR/Tet family.</text>
</comment>
<feature type="transmembrane region" description="Helical" evidence="6">
    <location>
        <begin position="53"/>
        <end position="73"/>
    </location>
</feature>
<feature type="transmembrane region" description="Helical" evidence="6">
    <location>
        <begin position="212"/>
        <end position="235"/>
    </location>
</feature>
<dbReference type="PANTHER" id="PTHR24002">
    <property type="entry name" value="SOLUTE CARRIER FAMILY 22 MEMBER 18"/>
    <property type="match status" value="1"/>
</dbReference>
<protein>
    <submittedName>
        <fullName evidence="8">MFS family permease</fullName>
    </submittedName>
</protein>
<feature type="transmembrane region" description="Helical" evidence="6">
    <location>
        <begin position="85"/>
        <end position="104"/>
    </location>
</feature>
<evidence type="ECO:0000256" key="4">
    <source>
        <dbReference type="ARBA" id="ARBA00022989"/>
    </source>
</evidence>
<feature type="transmembrane region" description="Helical" evidence="6">
    <location>
        <begin position="21"/>
        <end position="41"/>
    </location>
</feature>
<dbReference type="Pfam" id="PF07690">
    <property type="entry name" value="MFS_1"/>
    <property type="match status" value="1"/>
</dbReference>
<dbReference type="PRINTS" id="PR01035">
    <property type="entry name" value="TCRTETA"/>
</dbReference>
<feature type="transmembrane region" description="Helical" evidence="6">
    <location>
        <begin position="170"/>
        <end position="191"/>
    </location>
</feature>
<dbReference type="InterPro" id="IPR005829">
    <property type="entry name" value="Sugar_transporter_CS"/>
</dbReference>
<evidence type="ECO:0000313" key="8">
    <source>
        <dbReference type="EMBL" id="MBP2326915.1"/>
    </source>
</evidence>
<comment type="caution">
    <text evidence="8">The sequence shown here is derived from an EMBL/GenBank/DDBJ whole genome shotgun (WGS) entry which is preliminary data.</text>
</comment>
<feature type="transmembrane region" description="Helical" evidence="6">
    <location>
        <begin position="314"/>
        <end position="336"/>
    </location>
</feature>
<feature type="transmembrane region" description="Helical" evidence="6">
    <location>
        <begin position="143"/>
        <end position="164"/>
    </location>
</feature>
<evidence type="ECO:0000256" key="3">
    <source>
        <dbReference type="ARBA" id="ARBA00022692"/>
    </source>
</evidence>
<feature type="domain" description="Major facilitator superfamily (MFS) profile" evidence="7">
    <location>
        <begin position="19"/>
        <end position="403"/>
    </location>
</feature>
<dbReference type="CDD" id="cd17330">
    <property type="entry name" value="MFS_SLC46_TetA_like"/>
    <property type="match status" value="1"/>
</dbReference>
<feature type="transmembrane region" description="Helical" evidence="6">
    <location>
        <begin position="290"/>
        <end position="308"/>
    </location>
</feature>
<dbReference type="InterPro" id="IPR036259">
    <property type="entry name" value="MFS_trans_sf"/>
</dbReference>
<evidence type="ECO:0000256" key="2">
    <source>
        <dbReference type="ARBA" id="ARBA00007520"/>
    </source>
</evidence>
<dbReference type="Gene3D" id="1.20.1250.20">
    <property type="entry name" value="MFS general substrate transporter like domains"/>
    <property type="match status" value="1"/>
</dbReference>
<dbReference type="InterPro" id="IPR001958">
    <property type="entry name" value="Tet-R_TetA/multi-R_MdtG-like"/>
</dbReference>
<keyword evidence="3 6" id="KW-0812">Transmembrane</keyword>
<keyword evidence="9" id="KW-1185">Reference proteome</keyword>
<feature type="transmembrane region" description="Helical" evidence="6">
    <location>
        <begin position="110"/>
        <end position="131"/>
    </location>
</feature>
<dbReference type="PROSITE" id="PS50850">
    <property type="entry name" value="MFS"/>
    <property type="match status" value="1"/>
</dbReference>
<gene>
    <name evidence="8" type="ORF">JOF56_007300</name>
</gene>
<accession>A0ABS4TSJ1</accession>
<dbReference type="InterPro" id="IPR011701">
    <property type="entry name" value="MFS"/>
</dbReference>
<feature type="transmembrane region" description="Helical" evidence="6">
    <location>
        <begin position="259"/>
        <end position="278"/>
    </location>
</feature>
<evidence type="ECO:0000256" key="5">
    <source>
        <dbReference type="ARBA" id="ARBA00023136"/>
    </source>
</evidence>
<keyword evidence="4 6" id="KW-1133">Transmembrane helix</keyword>
<sequence length="403" mass="42253">MGDRQEVDSPGKRRLDWRLMLPVFVIVSLDAMSAAAVLPVLPFYLREMGATPLVLGLVFGAEGLCQFIAAPWLGQLSDRYGRKKVILVSQAGAIASLLLLASANVVVLVLLARVIFGLTAGNFSAAAAYAADHSSRTNRRQAIGLLSAGLGIGGMAGPTLAGLFAEVSLVLPILVAFGLSGVSILVTALWLKGGRGVAVVDEAPRRMSFRTLLASPGIRVLVVVLLCHFFSYGVFNSQLAVFLSDTFTWNGRAFGPTELGYLLTADGAINILVQLLLIRRLGRVFTERNLVVLIFGILSSGYLIAVLANGIPMLALAVLCVSTGVALARPTFVAALSVRVPSERQGVVMGATQSLVAATDVVTPVLAGLILGENLYGAWIAVVITVAVLGGVLARGRLRPLTA</sequence>
<evidence type="ECO:0000256" key="6">
    <source>
        <dbReference type="SAM" id="Phobius"/>
    </source>
</evidence>
<dbReference type="PROSITE" id="PS00216">
    <property type="entry name" value="SUGAR_TRANSPORT_1"/>
    <property type="match status" value="1"/>
</dbReference>
<evidence type="ECO:0000313" key="9">
    <source>
        <dbReference type="Proteomes" id="UP001519332"/>
    </source>
</evidence>
<dbReference type="PANTHER" id="PTHR24002:SF3">
    <property type="entry name" value="SOLUTE CARRIER FAMILY 22 MEMBER 18"/>
    <property type="match status" value="1"/>
</dbReference>
<proteinExistence type="inferred from homology"/>
<feature type="transmembrane region" description="Helical" evidence="6">
    <location>
        <begin position="348"/>
        <end position="370"/>
    </location>
</feature>
<dbReference type="Proteomes" id="UP001519332">
    <property type="component" value="Unassembled WGS sequence"/>
</dbReference>
<organism evidence="8 9">
    <name type="scientific">Kibdelosporangium banguiense</name>
    <dbReference type="NCBI Taxonomy" id="1365924"/>
    <lineage>
        <taxon>Bacteria</taxon>
        <taxon>Bacillati</taxon>
        <taxon>Actinomycetota</taxon>
        <taxon>Actinomycetes</taxon>
        <taxon>Pseudonocardiales</taxon>
        <taxon>Pseudonocardiaceae</taxon>
        <taxon>Kibdelosporangium</taxon>
    </lineage>
</organism>
<dbReference type="SUPFAM" id="SSF103473">
    <property type="entry name" value="MFS general substrate transporter"/>
    <property type="match status" value="1"/>
</dbReference>
<dbReference type="RefSeq" id="WP_209643926.1">
    <property type="nucleotide sequence ID" value="NZ_JAGINW010000001.1"/>
</dbReference>
<reference evidence="8 9" key="1">
    <citation type="submission" date="2021-03" db="EMBL/GenBank/DDBJ databases">
        <title>Sequencing the genomes of 1000 actinobacteria strains.</title>
        <authorList>
            <person name="Klenk H.-P."/>
        </authorList>
    </citation>
    <scope>NUCLEOTIDE SEQUENCE [LARGE SCALE GENOMIC DNA]</scope>
    <source>
        <strain evidence="8 9">DSM 46670</strain>
    </source>
</reference>
<dbReference type="InterPro" id="IPR020846">
    <property type="entry name" value="MFS_dom"/>
</dbReference>
<feature type="transmembrane region" description="Helical" evidence="6">
    <location>
        <begin position="376"/>
        <end position="394"/>
    </location>
</feature>
<evidence type="ECO:0000256" key="1">
    <source>
        <dbReference type="ARBA" id="ARBA00004651"/>
    </source>
</evidence>